<evidence type="ECO:0000313" key="2">
    <source>
        <dbReference type="EMBL" id="VFQ87047.1"/>
    </source>
</evidence>
<sequence>MSKKLHTITSFSTALRLIRILLESRRSLWIRRNWRHCRRVGMHQNFRIQARERRRIEARVETALGTYTRGTVSFSDYLNRLAAKKGTPVSLEDAIVHMKTKKHDGQSWVDPANADLWARFVTLCDEARKNGLNVTNQEIWYSLVQGHNAKNRAPEVGDYERQMRKLKLSSIRRRSSSSASSKTEIEALKEHNQRL</sequence>
<dbReference type="AlphaFoldDB" id="A0A484MEP6"/>
<evidence type="ECO:0000313" key="3">
    <source>
        <dbReference type="Proteomes" id="UP000595140"/>
    </source>
</evidence>
<feature type="compositionally biased region" description="Basic and acidic residues" evidence="1">
    <location>
        <begin position="183"/>
        <end position="195"/>
    </location>
</feature>
<name>A0A484MEP6_9ASTE</name>
<dbReference type="Proteomes" id="UP000595140">
    <property type="component" value="Unassembled WGS sequence"/>
</dbReference>
<organism evidence="2 3">
    <name type="scientific">Cuscuta campestris</name>
    <dbReference type="NCBI Taxonomy" id="132261"/>
    <lineage>
        <taxon>Eukaryota</taxon>
        <taxon>Viridiplantae</taxon>
        <taxon>Streptophyta</taxon>
        <taxon>Embryophyta</taxon>
        <taxon>Tracheophyta</taxon>
        <taxon>Spermatophyta</taxon>
        <taxon>Magnoliopsida</taxon>
        <taxon>eudicotyledons</taxon>
        <taxon>Gunneridae</taxon>
        <taxon>Pentapetalae</taxon>
        <taxon>asterids</taxon>
        <taxon>lamiids</taxon>
        <taxon>Solanales</taxon>
        <taxon>Convolvulaceae</taxon>
        <taxon>Cuscuteae</taxon>
        <taxon>Cuscuta</taxon>
        <taxon>Cuscuta subgen. Grammica</taxon>
        <taxon>Cuscuta sect. Cleistogrammica</taxon>
    </lineage>
</organism>
<gene>
    <name evidence="2" type="ORF">CCAM_LOCUS28823</name>
</gene>
<evidence type="ECO:0000256" key="1">
    <source>
        <dbReference type="SAM" id="MobiDB-lite"/>
    </source>
</evidence>
<dbReference type="EMBL" id="OOIL02003333">
    <property type="protein sequence ID" value="VFQ87047.1"/>
    <property type="molecule type" value="Genomic_DNA"/>
</dbReference>
<protein>
    <submittedName>
        <fullName evidence="2">Uncharacterized protein</fullName>
    </submittedName>
</protein>
<accession>A0A484MEP6</accession>
<feature type="region of interest" description="Disordered" evidence="1">
    <location>
        <begin position="170"/>
        <end position="195"/>
    </location>
</feature>
<keyword evidence="3" id="KW-1185">Reference proteome</keyword>
<proteinExistence type="predicted"/>
<reference evidence="2 3" key="1">
    <citation type="submission" date="2018-04" db="EMBL/GenBank/DDBJ databases">
        <authorList>
            <person name="Vogel A."/>
        </authorList>
    </citation>
    <scope>NUCLEOTIDE SEQUENCE [LARGE SCALE GENOMIC DNA]</scope>
</reference>
<dbReference type="OrthoDB" id="1425988at2759"/>